<proteinExistence type="predicted"/>
<sequence length="47" mass="4981">MTLHALYRITTLTALGLTMALGQATAEPAKALVCFGSYSTPDKESVH</sequence>
<feature type="non-terminal residue" evidence="1">
    <location>
        <position position="47"/>
    </location>
</feature>
<protein>
    <submittedName>
        <fullName evidence="1">Uncharacterized protein</fullName>
    </submittedName>
</protein>
<gene>
    <name evidence="1" type="ORF">METZ01_LOCUS502780</name>
</gene>
<accession>A0A383DZF1</accession>
<evidence type="ECO:0000313" key="1">
    <source>
        <dbReference type="EMBL" id="SVE49926.1"/>
    </source>
</evidence>
<name>A0A383DZF1_9ZZZZ</name>
<reference evidence="1" key="1">
    <citation type="submission" date="2018-05" db="EMBL/GenBank/DDBJ databases">
        <authorList>
            <person name="Lanie J.A."/>
            <person name="Ng W.-L."/>
            <person name="Kazmierczak K.M."/>
            <person name="Andrzejewski T.M."/>
            <person name="Davidsen T.M."/>
            <person name="Wayne K.J."/>
            <person name="Tettelin H."/>
            <person name="Glass J.I."/>
            <person name="Rusch D."/>
            <person name="Podicherti R."/>
            <person name="Tsui H.-C.T."/>
            <person name="Winkler M.E."/>
        </authorList>
    </citation>
    <scope>NUCLEOTIDE SEQUENCE</scope>
</reference>
<organism evidence="1">
    <name type="scientific">marine metagenome</name>
    <dbReference type="NCBI Taxonomy" id="408172"/>
    <lineage>
        <taxon>unclassified sequences</taxon>
        <taxon>metagenomes</taxon>
        <taxon>ecological metagenomes</taxon>
    </lineage>
</organism>
<dbReference type="EMBL" id="UINC01221545">
    <property type="protein sequence ID" value="SVE49926.1"/>
    <property type="molecule type" value="Genomic_DNA"/>
</dbReference>
<dbReference type="AlphaFoldDB" id="A0A383DZF1"/>